<keyword evidence="1 2" id="KW-0238">DNA-binding</keyword>
<dbReference type="STRING" id="13706.A0A1X2HQX3"/>
<feature type="compositionally biased region" description="Low complexity" evidence="3">
    <location>
        <begin position="281"/>
        <end position="305"/>
    </location>
</feature>
<dbReference type="Pfam" id="PF05224">
    <property type="entry name" value="NDT80_PhoG"/>
    <property type="match status" value="1"/>
</dbReference>
<feature type="compositionally biased region" description="Low complexity" evidence="3">
    <location>
        <begin position="259"/>
        <end position="271"/>
    </location>
</feature>
<dbReference type="GO" id="GO:0003677">
    <property type="term" value="F:DNA binding"/>
    <property type="evidence" value="ECO:0007669"/>
    <property type="project" value="UniProtKB-KW"/>
</dbReference>
<dbReference type="GO" id="GO:0045944">
    <property type="term" value="P:positive regulation of transcription by RNA polymerase II"/>
    <property type="evidence" value="ECO:0007669"/>
    <property type="project" value="TreeGrafter"/>
</dbReference>
<protein>
    <recommendedName>
        <fullName evidence="4">NDT80 domain-containing protein</fullName>
    </recommendedName>
</protein>
<dbReference type="Proteomes" id="UP000242180">
    <property type="component" value="Unassembled WGS sequence"/>
</dbReference>
<feature type="region of interest" description="Disordered" evidence="3">
    <location>
        <begin position="1"/>
        <end position="21"/>
    </location>
</feature>
<comment type="caution">
    <text evidence="5">The sequence shown here is derived from an EMBL/GenBank/DDBJ whole genome shotgun (WGS) entry which is preliminary data.</text>
</comment>
<evidence type="ECO:0000256" key="1">
    <source>
        <dbReference type="ARBA" id="ARBA00023125"/>
    </source>
</evidence>
<proteinExistence type="predicted"/>
<accession>A0A1X2HQX3</accession>
<dbReference type="EMBL" id="MCGN01000002">
    <property type="protein sequence ID" value="ORZ01729.1"/>
    <property type="molecule type" value="Genomic_DNA"/>
</dbReference>
<dbReference type="PANTHER" id="PTHR35144:SF2">
    <property type="entry name" value="MEIOSIS-SPECIFIC TRANSCRIPTION FACTOR NDT80"/>
    <property type="match status" value="1"/>
</dbReference>
<feature type="region of interest" description="Disordered" evidence="3">
    <location>
        <begin position="259"/>
        <end position="320"/>
    </location>
</feature>
<evidence type="ECO:0000313" key="6">
    <source>
        <dbReference type="Proteomes" id="UP000242180"/>
    </source>
</evidence>
<reference evidence="5 6" key="1">
    <citation type="submission" date="2016-07" db="EMBL/GenBank/DDBJ databases">
        <title>Pervasive Adenine N6-methylation of Active Genes in Fungi.</title>
        <authorList>
            <consortium name="DOE Joint Genome Institute"/>
            <person name="Mondo S.J."/>
            <person name="Dannebaum R.O."/>
            <person name="Kuo R.C."/>
            <person name="Labutti K."/>
            <person name="Haridas S."/>
            <person name="Kuo A."/>
            <person name="Salamov A."/>
            <person name="Ahrendt S.R."/>
            <person name="Lipzen A."/>
            <person name="Sullivan W."/>
            <person name="Andreopoulos W.B."/>
            <person name="Clum A."/>
            <person name="Lindquist E."/>
            <person name="Daum C."/>
            <person name="Ramamoorthy G.K."/>
            <person name="Gryganskyi A."/>
            <person name="Culley D."/>
            <person name="Magnuson J.K."/>
            <person name="James T.Y."/>
            <person name="O'Malley M.A."/>
            <person name="Stajich J.E."/>
            <person name="Spatafora J.W."/>
            <person name="Visel A."/>
            <person name="Grigoriev I.V."/>
        </authorList>
    </citation>
    <scope>NUCLEOTIDE SEQUENCE [LARGE SCALE GENOMIC DNA]</scope>
    <source>
        <strain evidence="5 6">NRRL 2496</strain>
    </source>
</reference>
<dbReference type="InterPro" id="IPR008967">
    <property type="entry name" value="p53-like_TF_DNA-bd_sf"/>
</dbReference>
<dbReference type="AlphaFoldDB" id="A0A1X2HQX3"/>
<name>A0A1X2HQX3_SYNRA</name>
<dbReference type="InParanoid" id="A0A1X2HQX3"/>
<dbReference type="GO" id="GO:0051321">
    <property type="term" value="P:meiotic cell cycle"/>
    <property type="evidence" value="ECO:0007669"/>
    <property type="project" value="TreeGrafter"/>
</dbReference>
<keyword evidence="6" id="KW-1185">Reference proteome</keyword>
<feature type="domain" description="NDT80" evidence="4">
    <location>
        <begin position="1"/>
        <end position="251"/>
    </location>
</feature>
<sequence length="348" mass="38603">MELVSFHNSVSDSDTTNGSSTSNMAWYDYTPGTATTMALNERISSATPEPSPLLFSPITAKRTRSATMTTTGSNSSAATTAGRAAEPAAIFGPTQLHDPTCSVTLYCRVDRGFFLTDDYQWTCYRRNYFKLSVWINSTLNESLFVRVRAYTTSNKQPIRLIQLTPKRDKGPQHTPAILPMSASKQITWERLQFKSATANNGKKRASQQFYVIVVELLRKKDNGVDYEPVASCESFPVVVRGRSPGHYAERAATLAAATPTCHYRNQNNNNNRDGSSKHMMTAPATPTVLTHPPLLSSSSISSADAHSPENRPPPSSNMSHNMLMDPKLYYGYYENEALPGTRHPWFLE</sequence>
<dbReference type="InterPro" id="IPR037141">
    <property type="entry name" value="NDT80_DNA-bd_dom_sf"/>
</dbReference>
<evidence type="ECO:0000259" key="4">
    <source>
        <dbReference type="PROSITE" id="PS51517"/>
    </source>
</evidence>
<organism evidence="5 6">
    <name type="scientific">Syncephalastrum racemosum</name>
    <name type="common">Filamentous fungus</name>
    <dbReference type="NCBI Taxonomy" id="13706"/>
    <lineage>
        <taxon>Eukaryota</taxon>
        <taxon>Fungi</taxon>
        <taxon>Fungi incertae sedis</taxon>
        <taxon>Mucoromycota</taxon>
        <taxon>Mucoromycotina</taxon>
        <taxon>Mucoromycetes</taxon>
        <taxon>Mucorales</taxon>
        <taxon>Syncephalastraceae</taxon>
        <taxon>Syncephalastrum</taxon>
    </lineage>
</organism>
<evidence type="ECO:0000313" key="5">
    <source>
        <dbReference type="EMBL" id="ORZ01729.1"/>
    </source>
</evidence>
<dbReference type="PANTHER" id="PTHR35144">
    <property type="entry name" value="MEIOSIS-SPECIFIC TRANSCRIPTION FACTOR NDT80"/>
    <property type="match status" value="1"/>
</dbReference>
<feature type="compositionally biased region" description="Low complexity" evidence="3">
    <location>
        <begin position="8"/>
        <end position="21"/>
    </location>
</feature>
<evidence type="ECO:0000256" key="2">
    <source>
        <dbReference type="PROSITE-ProRule" id="PRU00850"/>
    </source>
</evidence>
<dbReference type="OrthoDB" id="2288358at2759"/>
<gene>
    <name evidence="5" type="ORF">BCR43DRAFT_487407</name>
</gene>
<dbReference type="PROSITE" id="PS51517">
    <property type="entry name" value="NDT80"/>
    <property type="match status" value="1"/>
</dbReference>
<dbReference type="InterPro" id="IPR052605">
    <property type="entry name" value="Fungal_trans_regulator"/>
</dbReference>
<dbReference type="SUPFAM" id="SSF49417">
    <property type="entry name" value="p53-like transcription factors"/>
    <property type="match status" value="1"/>
</dbReference>
<dbReference type="Gene3D" id="2.60.40.1390">
    <property type="entry name" value="NDT80 DNA-binding domain"/>
    <property type="match status" value="3"/>
</dbReference>
<dbReference type="InterPro" id="IPR024061">
    <property type="entry name" value="NDT80_DNA-bd_dom"/>
</dbReference>
<evidence type="ECO:0000256" key="3">
    <source>
        <dbReference type="SAM" id="MobiDB-lite"/>
    </source>
</evidence>
<dbReference type="GO" id="GO:0003700">
    <property type="term" value="F:DNA-binding transcription factor activity"/>
    <property type="evidence" value="ECO:0007669"/>
    <property type="project" value="UniProtKB-UniRule"/>
</dbReference>
<feature type="DNA-binding region" description="NDT80" evidence="2">
    <location>
        <begin position="1"/>
        <end position="251"/>
    </location>
</feature>
<dbReference type="GO" id="GO:0000228">
    <property type="term" value="C:nuclear chromosome"/>
    <property type="evidence" value="ECO:0007669"/>
    <property type="project" value="TreeGrafter"/>
</dbReference>